<keyword evidence="2" id="KW-0472">Membrane</keyword>
<evidence type="ECO:0000256" key="1">
    <source>
        <dbReference type="SAM" id="MobiDB-lite"/>
    </source>
</evidence>
<evidence type="ECO:0000259" key="3">
    <source>
        <dbReference type="Pfam" id="PF04892"/>
    </source>
</evidence>
<feature type="transmembrane region" description="Helical" evidence="2">
    <location>
        <begin position="78"/>
        <end position="96"/>
    </location>
</feature>
<feature type="transmembrane region" description="Helical" evidence="2">
    <location>
        <begin position="12"/>
        <end position="30"/>
    </location>
</feature>
<dbReference type="OrthoDB" id="291892at2"/>
<reference evidence="4 5" key="1">
    <citation type="submission" date="2018-05" db="EMBL/GenBank/DDBJ databases">
        <title>The Hungate 1000. A catalogue of reference genomes from the rumen microbiome.</title>
        <authorList>
            <person name="Kelly W."/>
        </authorList>
    </citation>
    <scope>NUCLEOTIDE SEQUENCE [LARGE SCALE GENOMIC DNA]</scope>
    <source>
        <strain evidence="4 5">NLAE-zl-C242</strain>
    </source>
</reference>
<evidence type="ECO:0000256" key="2">
    <source>
        <dbReference type="SAM" id="Phobius"/>
    </source>
</evidence>
<feature type="compositionally biased region" description="Basic residues" evidence="1">
    <location>
        <begin position="170"/>
        <end position="179"/>
    </location>
</feature>
<keyword evidence="2" id="KW-1133">Transmembrane helix</keyword>
<gene>
    <name evidence="4" type="ORF">A8806_113153</name>
</gene>
<dbReference type="AlphaFoldDB" id="A0A2Y9BJ41"/>
<accession>A0A2Y9BJ41</accession>
<sequence>MFKKCMLLILKPLSFLPAILMMLVIFNFSAQTGDDSGNLSYTVSHKIVTFGNEVLQKNMEDWEIDEKAYEIEYPVRKLAHMTEYFILAVTVSLPFYVYGLRGFGLMIVAGLICVGFACGDEYHQSFVDGRGPSVKDVGIDSIGVFFGIMAVRICCWTFLAPGRMMERSRRRWERKRARQREREREMQRQRRRGR</sequence>
<comment type="caution">
    <text evidence="4">The sequence shown here is derived from an EMBL/GenBank/DDBJ whole genome shotgun (WGS) entry which is preliminary data.</text>
</comment>
<feature type="domain" description="VanZ-like" evidence="3">
    <location>
        <begin position="17"/>
        <end position="153"/>
    </location>
</feature>
<feature type="transmembrane region" description="Helical" evidence="2">
    <location>
        <begin position="103"/>
        <end position="122"/>
    </location>
</feature>
<dbReference type="Pfam" id="PF04892">
    <property type="entry name" value="VanZ"/>
    <property type="match status" value="1"/>
</dbReference>
<protein>
    <submittedName>
        <fullName evidence="4">VanZ family protein</fullName>
    </submittedName>
</protein>
<feature type="transmembrane region" description="Helical" evidence="2">
    <location>
        <begin position="142"/>
        <end position="161"/>
    </location>
</feature>
<dbReference type="EMBL" id="QGDL01000013">
    <property type="protein sequence ID" value="PWJ23719.1"/>
    <property type="molecule type" value="Genomic_DNA"/>
</dbReference>
<dbReference type="Proteomes" id="UP000245845">
    <property type="component" value="Unassembled WGS sequence"/>
</dbReference>
<keyword evidence="5" id="KW-1185">Reference proteome</keyword>
<evidence type="ECO:0000313" key="4">
    <source>
        <dbReference type="EMBL" id="PWJ23719.1"/>
    </source>
</evidence>
<dbReference type="NCBIfam" id="NF037970">
    <property type="entry name" value="vanZ_1"/>
    <property type="match status" value="1"/>
</dbReference>
<feature type="region of interest" description="Disordered" evidence="1">
    <location>
        <begin position="170"/>
        <end position="194"/>
    </location>
</feature>
<evidence type="ECO:0000313" key="5">
    <source>
        <dbReference type="Proteomes" id="UP000245845"/>
    </source>
</evidence>
<proteinExistence type="predicted"/>
<dbReference type="RefSeq" id="WP_109732896.1">
    <property type="nucleotide sequence ID" value="NZ_BAAACK010000005.1"/>
</dbReference>
<name>A0A2Y9BJ41_9FIRM</name>
<organism evidence="4 5">
    <name type="scientific">Faecalicatena orotica</name>
    <dbReference type="NCBI Taxonomy" id="1544"/>
    <lineage>
        <taxon>Bacteria</taxon>
        <taxon>Bacillati</taxon>
        <taxon>Bacillota</taxon>
        <taxon>Clostridia</taxon>
        <taxon>Lachnospirales</taxon>
        <taxon>Lachnospiraceae</taxon>
        <taxon>Faecalicatena</taxon>
    </lineage>
</organism>
<keyword evidence="2" id="KW-0812">Transmembrane</keyword>
<dbReference type="InterPro" id="IPR006976">
    <property type="entry name" value="VanZ-like"/>
</dbReference>